<sequence>MTKQVQEAYIVAATRTPVGKAPRGVFRNTRPDDMLAHVLRSVVAQAPGIDASRIGDIIIGCAMPEGEQGMNVARIGALLAGLPNTIAAQTINRFCSSGLQAVALAADQIRLGQADLMLAGGTESMSMVPMMGNKVALSPSVFANDENVMIAYGMGITAEKVAEEWKVSREDQDAFALASHQKAIAAIQAGEFDSEISPFEVISHLPDGNVIQEVRRIVKLDEGPRPDSSLEGLAKLKPVFRNGQFGGTVTAGNSSQMSDGAAAVLLASEQAIKDYGLTPLAKFRSFSVAGVRPEVMGIGPIAAIPKALKQAGLSIDAIDWIELNEAFAAQALAVIRDSKLDPSKVNPLGGAIALGHPLGATGAVRTATIVHGMRRRNQKYGLVTMCIGTGMGAAGIFEAV</sequence>
<dbReference type="InterPro" id="IPR020616">
    <property type="entry name" value="Thiolase_N"/>
</dbReference>
<dbReference type="InterPro" id="IPR016039">
    <property type="entry name" value="Thiolase-like"/>
</dbReference>
<feature type="active site" description="Acyl-thioester intermediate" evidence="6">
    <location>
        <position position="95"/>
    </location>
</feature>
<dbReference type="NCBIfam" id="TIGR01930">
    <property type="entry name" value="AcCoA-C-Actrans"/>
    <property type="match status" value="1"/>
</dbReference>
<dbReference type="EMBL" id="WOXT01000003">
    <property type="protein sequence ID" value="MUV14836.1"/>
    <property type="molecule type" value="Genomic_DNA"/>
</dbReference>
<dbReference type="PANTHER" id="PTHR43853:SF21">
    <property type="entry name" value="STEROID 3-KETOACYL-COA THIOLASE"/>
    <property type="match status" value="1"/>
</dbReference>
<evidence type="ECO:0000313" key="11">
    <source>
        <dbReference type="Proteomes" id="UP000479692"/>
    </source>
</evidence>
<keyword evidence="4 7" id="KW-0012">Acyltransferase</keyword>
<proteinExistence type="inferred from homology"/>
<evidence type="ECO:0000256" key="4">
    <source>
        <dbReference type="ARBA" id="ARBA00023315"/>
    </source>
</evidence>
<protein>
    <recommendedName>
        <fullName evidence="5">acetyl-CoA C-acyltransferase</fullName>
        <ecNumber evidence="5">2.3.1.16</ecNumber>
    </recommendedName>
</protein>
<evidence type="ECO:0000256" key="5">
    <source>
        <dbReference type="ARBA" id="ARBA00024073"/>
    </source>
</evidence>
<evidence type="ECO:0000256" key="3">
    <source>
        <dbReference type="ARBA" id="ARBA00022679"/>
    </source>
</evidence>
<evidence type="ECO:0000256" key="2">
    <source>
        <dbReference type="ARBA" id="ARBA00010982"/>
    </source>
</evidence>
<keyword evidence="11" id="KW-1185">Reference proteome</keyword>
<dbReference type="GO" id="GO:0006635">
    <property type="term" value="P:fatty acid beta-oxidation"/>
    <property type="evidence" value="ECO:0007669"/>
    <property type="project" value="TreeGrafter"/>
</dbReference>
<dbReference type="AlphaFoldDB" id="A0A7C9HN89"/>
<feature type="active site" description="Proton acceptor" evidence="6">
    <location>
        <position position="386"/>
    </location>
</feature>
<comment type="pathway">
    <text evidence="1">Lipid metabolism.</text>
</comment>
<comment type="caution">
    <text evidence="10">The sequence shown here is derived from an EMBL/GenBank/DDBJ whole genome shotgun (WGS) entry which is preliminary data.</text>
</comment>
<feature type="active site" description="Proton acceptor" evidence="6">
    <location>
        <position position="356"/>
    </location>
</feature>
<evidence type="ECO:0000256" key="1">
    <source>
        <dbReference type="ARBA" id="ARBA00005189"/>
    </source>
</evidence>
<dbReference type="GO" id="GO:0010124">
    <property type="term" value="P:phenylacetate catabolic process"/>
    <property type="evidence" value="ECO:0007669"/>
    <property type="project" value="TreeGrafter"/>
</dbReference>
<dbReference type="Pfam" id="PF00108">
    <property type="entry name" value="Thiolase_N"/>
    <property type="match status" value="1"/>
</dbReference>
<dbReference type="Gene3D" id="3.40.47.10">
    <property type="match status" value="1"/>
</dbReference>
<organism evidence="10 11">
    <name type="scientific">Noviluteimonas gilva</name>
    <dbReference type="NCBI Taxonomy" id="2682097"/>
    <lineage>
        <taxon>Bacteria</taxon>
        <taxon>Pseudomonadati</taxon>
        <taxon>Pseudomonadota</taxon>
        <taxon>Gammaproteobacteria</taxon>
        <taxon>Lysobacterales</taxon>
        <taxon>Lysobacteraceae</taxon>
        <taxon>Noviluteimonas</taxon>
    </lineage>
</organism>
<dbReference type="InterPro" id="IPR050215">
    <property type="entry name" value="Thiolase-like_sf_Thiolase"/>
</dbReference>
<dbReference type="PIRSF" id="PIRSF000429">
    <property type="entry name" value="Ac-CoA_Ac_transf"/>
    <property type="match status" value="1"/>
</dbReference>
<accession>A0A7C9HN89</accession>
<evidence type="ECO:0000259" key="9">
    <source>
        <dbReference type="Pfam" id="PF02803"/>
    </source>
</evidence>
<evidence type="ECO:0000256" key="7">
    <source>
        <dbReference type="RuleBase" id="RU003557"/>
    </source>
</evidence>
<dbReference type="PROSITE" id="PS00099">
    <property type="entry name" value="THIOLASE_3"/>
    <property type="match status" value="1"/>
</dbReference>
<dbReference type="FunFam" id="3.40.47.10:FF:000010">
    <property type="entry name" value="Acetyl-CoA acetyltransferase (Thiolase)"/>
    <property type="match status" value="1"/>
</dbReference>
<dbReference type="InterPro" id="IPR020610">
    <property type="entry name" value="Thiolase_AS"/>
</dbReference>
<evidence type="ECO:0000256" key="6">
    <source>
        <dbReference type="PIRSR" id="PIRSR000429-1"/>
    </source>
</evidence>
<feature type="domain" description="Thiolase C-terminal" evidence="9">
    <location>
        <begin position="277"/>
        <end position="398"/>
    </location>
</feature>
<dbReference type="PROSITE" id="PS00737">
    <property type="entry name" value="THIOLASE_2"/>
    <property type="match status" value="1"/>
</dbReference>
<keyword evidence="3 7" id="KW-0808">Transferase</keyword>
<dbReference type="RefSeq" id="WP_156642242.1">
    <property type="nucleotide sequence ID" value="NZ_WOXT01000003.1"/>
</dbReference>
<dbReference type="NCBIfam" id="NF006553">
    <property type="entry name" value="PRK09052.1"/>
    <property type="match status" value="1"/>
</dbReference>
<dbReference type="InterPro" id="IPR020617">
    <property type="entry name" value="Thiolase_C"/>
</dbReference>
<dbReference type="InterPro" id="IPR020613">
    <property type="entry name" value="Thiolase_CS"/>
</dbReference>
<dbReference type="InterPro" id="IPR020615">
    <property type="entry name" value="Thiolase_acyl_enz_int_AS"/>
</dbReference>
<dbReference type="PANTHER" id="PTHR43853">
    <property type="entry name" value="3-KETOACYL-COA THIOLASE, PEROXISOMAL"/>
    <property type="match status" value="1"/>
</dbReference>
<evidence type="ECO:0000259" key="8">
    <source>
        <dbReference type="Pfam" id="PF00108"/>
    </source>
</evidence>
<reference evidence="10 11" key="1">
    <citation type="submission" date="2019-12" db="EMBL/GenBank/DDBJ databases">
        <authorList>
            <person name="Xu J."/>
        </authorList>
    </citation>
    <scope>NUCLEOTIDE SEQUENCE [LARGE SCALE GENOMIC DNA]</scope>
    <source>
        <strain evidence="10 11">HX-5-24</strain>
    </source>
</reference>
<dbReference type="GO" id="GO:0003988">
    <property type="term" value="F:acetyl-CoA C-acyltransferase activity"/>
    <property type="evidence" value="ECO:0007669"/>
    <property type="project" value="UniProtKB-EC"/>
</dbReference>
<name>A0A7C9HN89_9GAMM</name>
<dbReference type="Pfam" id="PF02803">
    <property type="entry name" value="Thiolase_C"/>
    <property type="match status" value="1"/>
</dbReference>
<gene>
    <name evidence="10" type="ORF">GN331_11535</name>
</gene>
<dbReference type="EC" id="2.3.1.16" evidence="5"/>
<dbReference type="PROSITE" id="PS00098">
    <property type="entry name" value="THIOLASE_1"/>
    <property type="match status" value="1"/>
</dbReference>
<dbReference type="CDD" id="cd00751">
    <property type="entry name" value="thiolase"/>
    <property type="match status" value="1"/>
</dbReference>
<evidence type="ECO:0000313" key="10">
    <source>
        <dbReference type="EMBL" id="MUV14836.1"/>
    </source>
</evidence>
<feature type="domain" description="Thiolase N-terminal" evidence="8">
    <location>
        <begin position="9"/>
        <end position="270"/>
    </location>
</feature>
<dbReference type="SUPFAM" id="SSF53901">
    <property type="entry name" value="Thiolase-like"/>
    <property type="match status" value="2"/>
</dbReference>
<dbReference type="Proteomes" id="UP000479692">
    <property type="component" value="Unassembled WGS sequence"/>
</dbReference>
<dbReference type="InterPro" id="IPR002155">
    <property type="entry name" value="Thiolase"/>
</dbReference>
<dbReference type="GO" id="GO:0005737">
    <property type="term" value="C:cytoplasm"/>
    <property type="evidence" value="ECO:0007669"/>
    <property type="project" value="UniProtKB-ARBA"/>
</dbReference>
<comment type="similarity">
    <text evidence="2 7">Belongs to the thiolase-like superfamily. Thiolase family.</text>
</comment>